<keyword evidence="2" id="KW-1185">Reference proteome</keyword>
<gene>
    <name evidence="1" type="ORF">JL2886_01862</name>
</gene>
<organism evidence="1 2">
    <name type="scientific">Phaeobacter gallaeciensis</name>
    <dbReference type="NCBI Taxonomy" id="60890"/>
    <lineage>
        <taxon>Bacteria</taxon>
        <taxon>Pseudomonadati</taxon>
        <taxon>Pseudomonadota</taxon>
        <taxon>Alphaproteobacteria</taxon>
        <taxon>Rhodobacterales</taxon>
        <taxon>Roseobacteraceae</taxon>
        <taxon>Phaeobacter</taxon>
    </lineage>
</organism>
<sequence length="43" mass="4929">MRIPDFVIECLGGHGSSPVLYWNSWLWAGLQPYRRARTVRAAP</sequence>
<dbReference type="EMBL" id="CP015124">
    <property type="protein sequence ID" value="ANP36770.1"/>
    <property type="molecule type" value="Genomic_DNA"/>
</dbReference>
<evidence type="ECO:0000313" key="2">
    <source>
        <dbReference type="Proteomes" id="UP000092565"/>
    </source>
</evidence>
<evidence type="ECO:0000313" key="1">
    <source>
        <dbReference type="EMBL" id="ANP36770.1"/>
    </source>
</evidence>
<dbReference type="AlphaFoldDB" id="A0A1B0ZRJ3"/>
<proteinExistence type="predicted"/>
<dbReference type="Proteomes" id="UP000092565">
    <property type="component" value="Chromosome"/>
</dbReference>
<protein>
    <submittedName>
        <fullName evidence="1">Uncharacterized protein</fullName>
    </submittedName>
</protein>
<accession>A0A1B0ZRJ3</accession>
<name>A0A1B0ZRJ3_9RHOB</name>
<reference evidence="1 2" key="1">
    <citation type="submission" date="2016-04" db="EMBL/GenBank/DDBJ databases">
        <authorList>
            <person name="Evans L.H."/>
            <person name="Alamgir A."/>
            <person name="Owens N."/>
            <person name="Weber N.D."/>
            <person name="Virtaneva K."/>
            <person name="Barbian K."/>
            <person name="Babar A."/>
            <person name="Rosenke K."/>
        </authorList>
    </citation>
    <scope>NUCLEOTIDE SEQUENCE [LARGE SCALE GENOMIC DNA]</scope>
    <source>
        <strain evidence="1 2">JL2886</strain>
    </source>
</reference>